<accession>A0A5J4WT47</accession>
<name>A0A5J4WT47_9EUKA</name>
<reference evidence="1 2" key="1">
    <citation type="submission" date="2019-03" db="EMBL/GenBank/DDBJ databases">
        <title>Single cell metagenomics reveals metabolic interactions within the superorganism composed of flagellate Streblomastix strix and complex community of Bacteroidetes bacteria on its surface.</title>
        <authorList>
            <person name="Treitli S.C."/>
            <person name="Kolisko M."/>
            <person name="Husnik F."/>
            <person name="Keeling P."/>
            <person name="Hampl V."/>
        </authorList>
    </citation>
    <scope>NUCLEOTIDE SEQUENCE [LARGE SCALE GENOMIC DNA]</scope>
    <source>
        <strain evidence="1">ST1C</strain>
    </source>
</reference>
<organism evidence="1 2">
    <name type="scientific">Streblomastix strix</name>
    <dbReference type="NCBI Taxonomy" id="222440"/>
    <lineage>
        <taxon>Eukaryota</taxon>
        <taxon>Metamonada</taxon>
        <taxon>Preaxostyla</taxon>
        <taxon>Oxymonadida</taxon>
        <taxon>Streblomastigidae</taxon>
        <taxon>Streblomastix</taxon>
    </lineage>
</organism>
<protein>
    <submittedName>
        <fullName evidence="1">Uncharacterized protein</fullName>
    </submittedName>
</protein>
<evidence type="ECO:0000313" key="1">
    <source>
        <dbReference type="EMBL" id="KAA6397712.1"/>
    </source>
</evidence>
<proteinExistence type="predicted"/>
<gene>
    <name evidence="1" type="ORF">EZS28_006760</name>
</gene>
<sequence>MPRQTTHNVSITKSGVIARELMDKMIEEQEKNKTNKNIFESVDQQDNKLLEDLLNKYVNETSKRVIPEFFVKWYPVIDVPSDLKNICTYYSTKINDFTFDGSEAFNEVILPDKYCHPYFDFDHIESNEQYASIIT</sequence>
<evidence type="ECO:0000313" key="2">
    <source>
        <dbReference type="Proteomes" id="UP000324800"/>
    </source>
</evidence>
<dbReference type="EMBL" id="SNRW01001117">
    <property type="protein sequence ID" value="KAA6397712.1"/>
    <property type="molecule type" value="Genomic_DNA"/>
</dbReference>
<dbReference type="AlphaFoldDB" id="A0A5J4WT47"/>
<dbReference type="Proteomes" id="UP000324800">
    <property type="component" value="Unassembled WGS sequence"/>
</dbReference>
<comment type="caution">
    <text evidence="1">The sequence shown here is derived from an EMBL/GenBank/DDBJ whole genome shotgun (WGS) entry which is preliminary data.</text>
</comment>